<evidence type="ECO:0000313" key="1">
    <source>
        <dbReference type="EMBL" id="OMJ09753.1"/>
    </source>
</evidence>
<organism evidence="1 2">
    <name type="scientific">Smittium culicis</name>
    <dbReference type="NCBI Taxonomy" id="133412"/>
    <lineage>
        <taxon>Eukaryota</taxon>
        <taxon>Fungi</taxon>
        <taxon>Fungi incertae sedis</taxon>
        <taxon>Zoopagomycota</taxon>
        <taxon>Kickxellomycotina</taxon>
        <taxon>Harpellomycetes</taxon>
        <taxon>Harpellales</taxon>
        <taxon>Legeriomycetaceae</taxon>
        <taxon>Smittium</taxon>
    </lineage>
</organism>
<protein>
    <submittedName>
        <fullName evidence="1">Uncharacterized protein</fullName>
    </submittedName>
</protein>
<sequence length="8" mass="1030">MIFCYQII</sequence>
<feature type="non-terminal residue" evidence="1">
    <location>
        <position position="8"/>
    </location>
</feature>
<name>A0A1R1X550_9FUNG</name>
<gene>
    <name evidence="1" type="ORF">AYI70_g10743</name>
</gene>
<comment type="caution">
    <text evidence="1">The sequence shown here is derived from an EMBL/GenBank/DDBJ whole genome shotgun (WGS) entry which is preliminary data.</text>
</comment>
<dbReference type="Proteomes" id="UP000187283">
    <property type="component" value="Unassembled WGS sequence"/>
</dbReference>
<dbReference type="EMBL" id="LSSN01005327">
    <property type="protein sequence ID" value="OMJ09753.1"/>
    <property type="molecule type" value="Genomic_DNA"/>
</dbReference>
<reference evidence="1 2" key="1">
    <citation type="submission" date="2017-01" db="EMBL/GenBank/DDBJ databases">
        <authorList>
            <person name="Mah S.A."/>
            <person name="Swanson W.J."/>
            <person name="Moy G.W."/>
            <person name="Vacquier V.D."/>
        </authorList>
    </citation>
    <scope>NUCLEOTIDE SEQUENCE [LARGE SCALE GENOMIC DNA]</scope>
    <source>
        <strain evidence="1 2">GSMNP</strain>
    </source>
</reference>
<accession>A0A1R1X550</accession>
<keyword evidence="2" id="KW-1185">Reference proteome</keyword>
<proteinExistence type="predicted"/>
<evidence type="ECO:0000313" key="2">
    <source>
        <dbReference type="Proteomes" id="UP000187283"/>
    </source>
</evidence>